<proteinExistence type="predicted"/>
<name>A0A154P7C6_DUFNO</name>
<dbReference type="AlphaFoldDB" id="A0A154P7C6"/>
<evidence type="ECO:0000313" key="2">
    <source>
        <dbReference type="Proteomes" id="UP000076502"/>
    </source>
</evidence>
<reference evidence="1 2" key="1">
    <citation type="submission" date="2015-07" db="EMBL/GenBank/DDBJ databases">
        <title>The genome of Dufourea novaeangliae.</title>
        <authorList>
            <person name="Pan H."/>
            <person name="Kapheim K."/>
        </authorList>
    </citation>
    <scope>NUCLEOTIDE SEQUENCE [LARGE SCALE GENOMIC DNA]</scope>
    <source>
        <strain evidence="1">0120121106</strain>
        <tissue evidence="1">Whole body</tissue>
    </source>
</reference>
<organism evidence="1 2">
    <name type="scientific">Dufourea novaeangliae</name>
    <name type="common">Sweat bee</name>
    <dbReference type="NCBI Taxonomy" id="178035"/>
    <lineage>
        <taxon>Eukaryota</taxon>
        <taxon>Metazoa</taxon>
        <taxon>Ecdysozoa</taxon>
        <taxon>Arthropoda</taxon>
        <taxon>Hexapoda</taxon>
        <taxon>Insecta</taxon>
        <taxon>Pterygota</taxon>
        <taxon>Neoptera</taxon>
        <taxon>Endopterygota</taxon>
        <taxon>Hymenoptera</taxon>
        <taxon>Apocrita</taxon>
        <taxon>Aculeata</taxon>
        <taxon>Apoidea</taxon>
        <taxon>Anthophila</taxon>
        <taxon>Halictidae</taxon>
        <taxon>Rophitinae</taxon>
        <taxon>Dufourea</taxon>
    </lineage>
</organism>
<protein>
    <submittedName>
        <fullName evidence="1">Uncharacterized protein</fullName>
    </submittedName>
</protein>
<dbReference type="EMBL" id="KQ434831">
    <property type="protein sequence ID" value="KZC07829.1"/>
    <property type="molecule type" value="Genomic_DNA"/>
</dbReference>
<gene>
    <name evidence="1" type="ORF">WN55_09910</name>
</gene>
<keyword evidence="2" id="KW-1185">Reference proteome</keyword>
<evidence type="ECO:0000313" key="1">
    <source>
        <dbReference type="EMBL" id="KZC07829.1"/>
    </source>
</evidence>
<feature type="non-terminal residue" evidence="1">
    <location>
        <position position="1"/>
    </location>
</feature>
<sequence length="53" mass="5457">VSCVSQSDHVYSSSVIKETISFLSSPPSGDGLSVAAPRIGTISANAFKVSDTR</sequence>
<accession>A0A154P7C6</accession>
<dbReference type="Proteomes" id="UP000076502">
    <property type="component" value="Unassembled WGS sequence"/>
</dbReference>